<name>A0ACB8RGK2_9AGAM</name>
<gene>
    <name evidence="1" type="ORF">FA95DRAFT_1682007</name>
</gene>
<proteinExistence type="predicted"/>
<dbReference type="Proteomes" id="UP000814033">
    <property type="component" value="Unassembled WGS sequence"/>
</dbReference>
<sequence>MPTAGLLPMPTSVATAKLPPVVKAGTSTSIPQLRRPTAATSADNTPRPAQLVIVPNAKVSERASTGRVQQPVPALAEPPSFSSRKPALARMSTRRIAAPLVLHSSNLHPKPGTPTHPFQAAAGPYPTPPPSATLTCTPGPPAASPTSPAAWSDSSSSLSSTDDVWESFSTHSLSSSLEHMCAGTSTHRAPHSESDEDPFYLDFEKACPLLLDHSLPGSSNLQHRASLVLVPPSDAPLSLVRERTADGTVYVKEINGADGRRWSLRVPESGLPGDMVRMLEELENLANDLRQTLPTIVVTQSTKSMENHPPVDIACVGETSRSPGLLHPPLSDADMQEEEAEVEEDGSRLPSTVKEKRKAHGTDDVLSDYRLDSGTVATAVSPAIALSEPSIECIYIPELASEFLSGSSMTPVTEPAPGYRSKPASVGPRKAFFSGLKQPAARASPFTSQLRTGKPPRLHVKPKPKPPLTSALPVFKHTGYLPRDSAASSGSSTKARAPADPSSYAHCSRTVGQAKAPIAMTAALASASVAAPPTGLPRPRGLLTRSPVAPLSASPRARPAGSPLSASPRARPAGSPLRSLFRRPATRSASKPPLYTPPTAPMMPRPLSYARGPTALTTEAAKLDPRRMPRLPSARDLLRKLR</sequence>
<reference evidence="1" key="2">
    <citation type="journal article" date="2022" name="New Phytol.">
        <title>Evolutionary transition to the ectomycorrhizal habit in the genomes of a hyperdiverse lineage of mushroom-forming fungi.</title>
        <authorList>
            <person name="Looney B."/>
            <person name="Miyauchi S."/>
            <person name="Morin E."/>
            <person name="Drula E."/>
            <person name="Courty P.E."/>
            <person name="Kohler A."/>
            <person name="Kuo A."/>
            <person name="LaButti K."/>
            <person name="Pangilinan J."/>
            <person name="Lipzen A."/>
            <person name="Riley R."/>
            <person name="Andreopoulos W."/>
            <person name="He G."/>
            <person name="Johnson J."/>
            <person name="Nolan M."/>
            <person name="Tritt A."/>
            <person name="Barry K.W."/>
            <person name="Grigoriev I.V."/>
            <person name="Nagy L.G."/>
            <person name="Hibbett D."/>
            <person name="Henrissat B."/>
            <person name="Matheny P.B."/>
            <person name="Labbe J."/>
            <person name="Martin F.M."/>
        </authorList>
    </citation>
    <scope>NUCLEOTIDE SEQUENCE</scope>
    <source>
        <strain evidence="1">FP105234-sp</strain>
    </source>
</reference>
<accession>A0ACB8RGK2</accession>
<organism evidence="1 2">
    <name type="scientific">Auriscalpium vulgare</name>
    <dbReference type="NCBI Taxonomy" id="40419"/>
    <lineage>
        <taxon>Eukaryota</taxon>
        <taxon>Fungi</taxon>
        <taxon>Dikarya</taxon>
        <taxon>Basidiomycota</taxon>
        <taxon>Agaricomycotina</taxon>
        <taxon>Agaricomycetes</taxon>
        <taxon>Russulales</taxon>
        <taxon>Auriscalpiaceae</taxon>
        <taxon>Auriscalpium</taxon>
    </lineage>
</organism>
<reference evidence="1" key="1">
    <citation type="submission" date="2021-02" db="EMBL/GenBank/DDBJ databases">
        <authorList>
            <consortium name="DOE Joint Genome Institute"/>
            <person name="Ahrendt S."/>
            <person name="Looney B.P."/>
            <person name="Miyauchi S."/>
            <person name="Morin E."/>
            <person name="Drula E."/>
            <person name="Courty P.E."/>
            <person name="Chicoki N."/>
            <person name="Fauchery L."/>
            <person name="Kohler A."/>
            <person name="Kuo A."/>
            <person name="Labutti K."/>
            <person name="Pangilinan J."/>
            <person name="Lipzen A."/>
            <person name="Riley R."/>
            <person name="Andreopoulos W."/>
            <person name="He G."/>
            <person name="Johnson J."/>
            <person name="Barry K.W."/>
            <person name="Grigoriev I.V."/>
            <person name="Nagy L."/>
            <person name="Hibbett D."/>
            <person name="Henrissat B."/>
            <person name="Matheny P.B."/>
            <person name="Labbe J."/>
            <person name="Martin F."/>
        </authorList>
    </citation>
    <scope>NUCLEOTIDE SEQUENCE</scope>
    <source>
        <strain evidence="1">FP105234-sp</strain>
    </source>
</reference>
<evidence type="ECO:0000313" key="2">
    <source>
        <dbReference type="Proteomes" id="UP000814033"/>
    </source>
</evidence>
<evidence type="ECO:0000313" key="1">
    <source>
        <dbReference type="EMBL" id="KAI0043264.1"/>
    </source>
</evidence>
<protein>
    <submittedName>
        <fullName evidence="1">Uncharacterized protein</fullName>
    </submittedName>
</protein>
<keyword evidence="2" id="KW-1185">Reference proteome</keyword>
<dbReference type="EMBL" id="MU276026">
    <property type="protein sequence ID" value="KAI0043264.1"/>
    <property type="molecule type" value="Genomic_DNA"/>
</dbReference>
<comment type="caution">
    <text evidence="1">The sequence shown here is derived from an EMBL/GenBank/DDBJ whole genome shotgun (WGS) entry which is preliminary data.</text>
</comment>